<dbReference type="InterPro" id="IPR027417">
    <property type="entry name" value="P-loop_NTPase"/>
</dbReference>
<keyword evidence="3" id="KW-1185">Reference proteome</keyword>
<reference evidence="2 3" key="1">
    <citation type="journal article" date="2016" name="Mol. Biol. Evol.">
        <title>Comparative Genomics of Early-Diverging Mushroom-Forming Fungi Provides Insights into the Origins of Lignocellulose Decay Capabilities.</title>
        <authorList>
            <person name="Nagy L.G."/>
            <person name="Riley R."/>
            <person name="Tritt A."/>
            <person name="Adam C."/>
            <person name="Daum C."/>
            <person name="Floudas D."/>
            <person name="Sun H."/>
            <person name="Yadav J.S."/>
            <person name="Pangilinan J."/>
            <person name="Larsson K.H."/>
            <person name="Matsuura K."/>
            <person name="Barry K."/>
            <person name="Labutti K."/>
            <person name="Kuo R."/>
            <person name="Ohm R.A."/>
            <person name="Bhattacharya S.S."/>
            <person name="Shirouzu T."/>
            <person name="Yoshinaga Y."/>
            <person name="Martin F.M."/>
            <person name="Grigoriev I.V."/>
            <person name="Hibbett D.S."/>
        </authorList>
    </citation>
    <scope>NUCLEOTIDE SEQUENCE [LARGE SCALE GENOMIC DNA]</scope>
    <source>
        <strain evidence="2 3">93-53</strain>
    </source>
</reference>
<dbReference type="EMBL" id="KV427651">
    <property type="protein sequence ID" value="KZT02524.1"/>
    <property type="molecule type" value="Genomic_DNA"/>
</dbReference>
<evidence type="ECO:0000313" key="3">
    <source>
        <dbReference type="Proteomes" id="UP000076871"/>
    </source>
</evidence>
<dbReference type="SUPFAM" id="SSF52540">
    <property type="entry name" value="P-loop containing nucleoside triphosphate hydrolases"/>
    <property type="match status" value="1"/>
</dbReference>
<gene>
    <name evidence="2" type="ORF">LAESUDRAFT_792023</name>
</gene>
<dbReference type="Gene3D" id="3.40.50.300">
    <property type="entry name" value="P-loop containing nucleotide triphosphate hydrolases"/>
    <property type="match status" value="1"/>
</dbReference>
<feature type="non-terminal residue" evidence="2">
    <location>
        <position position="1"/>
    </location>
</feature>
<dbReference type="GO" id="GO:0003676">
    <property type="term" value="F:nucleic acid binding"/>
    <property type="evidence" value="ECO:0007669"/>
    <property type="project" value="InterPro"/>
</dbReference>
<dbReference type="AlphaFoldDB" id="A0A165CBR7"/>
<dbReference type="InterPro" id="IPR011545">
    <property type="entry name" value="DEAD/DEAH_box_helicase_dom"/>
</dbReference>
<protein>
    <recommendedName>
        <fullName evidence="1">DEAD/DEAH-box helicase domain-containing protein</fullName>
    </recommendedName>
</protein>
<sequence>DILACSLPYDPHDYQLEGVAKALKGTDVVAITPTGSGKTGFFIMYLLVAHAFAQNPSHCPIEVLHHTFKASPCYIIHAPKFMAIGLSVLVINSDTTQQASHRGENLWKTALSGVEVILLMLEQLMSKGFECLLADKSFSTHVMTLGVDKIHLLQHWGMRFRAAFKQIGSAHMQFPGSPVIIALTVTLCPGLPTESVCGFLGLKVGQYHQIHHLNARYDIE</sequence>
<evidence type="ECO:0000313" key="2">
    <source>
        <dbReference type="EMBL" id="KZT02524.1"/>
    </source>
</evidence>
<accession>A0A165CBR7</accession>
<dbReference type="Pfam" id="PF00270">
    <property type="entry name" value="DEAD"/>
    <property type="match status" value="1"/>
</dbReference>
<dbReference type="Proteomes" id="UP000076871">
    <property type="component" value="Unassembled WGS sequence"/>
</dbReference>
<name>A0A165CBR7_9APHY</name>
<dbReference type="GeneID" id="63830963"/>
<proteinExistence type="predicted"/>
<dbReference type="InParanoid" id="A0A165CBR7"/>
<dbReference type="OrthoDB" id="2793272at2759"/>
<feature type="domain" description="DEAD/DEAH-box helicase" evidence="1">
    <location>
        <begin position="14"/>
        <end position="167"/>
    </location>
</feature>
<organism evidence="2 3">
    <name type="scientific">Laetiporus sulphureus 93-53</name>
    <dbReference type="NCBI Taxonomy" id="1314785"/>
    <lineage>
        <taxon>Eukaryota</taxon>
        <taxon>Fungi</taxon>
        <taxon>Dikarya</taxon>
        <taxon>Basidiomycota</taxon>
        <taxon>Agaricomycotina</taxon>
        <taxon>Agaricomycetes</taxon>
        <taxon>Polyporales</taxon>
        <taxon>Laetiporus</taxon>
    </lineage>
</organism>
<dbReference type="RefSeq" id="XP_040760264.1">
    <property type="nucleotide sequence ID" value="XM_040913935.1"/>
</dbReference>
<dbReference type="GO" id="GO:0005524">
    <property type="term" value="F:ATP binding"/>
    <property type="evidence" value="ECO:0007669"/>
    <property type="project" value="InterPro"/>
</dbReference>
<evidence type="ECO:0000259" key="1">
    <source>
        <dbReference type="Pfam" id="PF00270"/>
    </source>
</evidence>